<evidence type="ECO:0000256" key="1">
    <source>
        <dbReference type="ARBA" id="ARBA00004429"/>
    </source>
</evidence>
<keyword evidence="4" id="KW-0997">Cell inner membrane</keyword>
<dbReference type="PANTHER" id="PTHR43163:SF6">
    <property type="entry name" value="DIPEPTIDE TRANSPORT SYSTEM PERMEASE PROTEIN DPPB-RELATED"/>
    <property type="match status" value="1"/>
</dbReference>
<feature type="domain" description="ABC transmembrane type-1" evidence="10">
    <location>
        <begin position="10"/>
        <end position="101"/>
    </location>
</feature>
<comment type="subcellular location">
    <subcellularLocation>
        <location evidence="1">Cell inner membrane</location>
        <topology evidence="1">Multi-pass membrane protein</topology>
    </subcellularLocation>
</comment>
<protein>
    <submittedName>
        <fullName evidence="11">Nickel transport system permease protein NikB</fullName>
    </submittedName>
</protein>
<keyword evidence="5 9" id="KW-0812">Transmembrane</keyword>
<evidence type="ECO:0000259" key="10">
    <source>
        <dbReference type="Pfam" id="PF00528"/>
    </source>
</evidence>
<gene>
    <name evidence="11" type="primary">nikB_2</name>
    <name evidence="11" type="ORF">NCTC9177_00661</name>
</gene>
<evidence type="ECO:0000256" key="4">
    <source>
        <dbReference type="ARBA" id="ARBA00022519"/>
    </source>
</evidence>
<accession>A0A7H4M990</accession>
<keyword evidence="2" id="KW-0813">Transport</keyword>
<evidence type="ECO:0000256" key="5">
    <source>
        <dbReference type="ARBA" id="ARBA00022692"/>
    </source>
</evidence>
<keyword evidence="7 9" id="KW-0472">Membrane</keyword>
<evidence type="ECO:0000256" key="8">
    <source>
        <dbReference type="ARBA" id="ARBA00024202"/>
    </source>
</evidence>
<sequence length="127" mass="13917">MAPGDGVWRLQHLILPAVSIAFMSLAINARLLRASMLDAASQRHVIWARLRGLSARQVERRHILRNATLPVVTAMGMHIGELIGGTMIIENIFAWPGSAATQFRHFQSRLPGDPVLYPDDGDGVRAG</sequence>
<evidence type="ECO:0000313" key="11">
    <source>
        <dbReference type="EMBL" id="STS86890.1"/>
    </source>
</evidence>
<organism evidence="11 12">
    <name type="scientific">Klebsiella variicola</name>
    <dbReference type="NCBI Taxonomy" id="244366"/>
    <lineage>
        <taxon>Bacteria</taxon>
        <taxon>Pseudomonadati</taxon>
        <taxon>Pseudomonadota</taxon>
        <taxon>Gammaproteobacteria</taxon>
        <taxon>Enterobacterales</taxon>
        <taxon>Enterobacteriaceae</taxon>
        <taxon>Klebsiella/Raoultella group</taxon>
        <taxon>Klebsiella</taxon>
        <taxon>Klebsiella pneumoniae complex</taxon>
    </lineage>
</organism>
<comment type="similarity">
    <text evidence="8">Belongs to the binding-protein-dependent transport system permease family. OppBC subfamily.</text>
</comment>
<evidence type="ECO:0000256" key="2">
    <source>
        <dbReference type="ARBA" id="ARBA00022448"/>
    </source>
</evidence>
<dbReference type="InterPro" id="IPR035906">
    <property type="entry name" value="MetI-like_sf"/>
</dbReference>
<name>A0A7H4M990_KLEVA</name>
<keyword evidence="3" id="KW-1003">Cell membrane</keyword>
<dbReference type="Proteomes" id="UP000254545">
    <property type="component" value="Unassembled WGS sequence"/>
</dbReference>
<comment type="caution">
    <text evidence="11">The sequence shown here is derived from an EMBL/GenBank/DDBJ whole genome shotgun (WGS) entry which is preliminary data.</text>
</comment>
<dbReference type="GO" id="GO:0071916">
    <property type="term" value="F:dipeptide transmembrane transporter activity"/>
    <property type="evidence" value="ECO:0007669"/>
    <property type="project" value="TreeGrafter"/>
</dbReference>
<keyword evidence="6 9" id="KW-1133">Transmembrane helix</keyword>
<reference evidence="11 12" key="1">
    <citation type="submission" date="2018-06" db="EMBL/GenBank/DDBJ databases">
        <authorList>
            <consortium name="Pathogen Informatics"/>
            <person name="Doyle S."/>
        </authorList>
    </citation>
    <scope>NUCLEOTIDE SEQUENCE [LARGE SCALE GENOMIC DNA]</scope>
    <source>
        <strain evidence="11 12">NCTC9177</strain>
    </source>
</reference>
<evidence type="ECO:0000256" key="7">
    <source>
        <dbReference type="ARBA" id="ARBA00023136"/>
    </source>
</evidence>
<evidence type="ECO:0000256" key="6">
    <source>
        <dbReference type="ARBA" id="ARBA00022989"/>
    </source>
</evidence>
<dbReference type="AlphaFoldDB" id="A0A7H4M990"/>
<dbReference type="InterPro" id="IPR000515">
    <property type="entry name" value="MetI-like"/>
</dbReference>
<proteinExistence type="inferred from homology"/>
<dbReference type="SUPFAM" id="SSF161098">
    <property type="entry name" value="MetI-like"/>
    <property type="match status" value="1"/>
</dbReference>
<dbReference type="CDD" id="cd06261">
    <property type="entry name" value="TM_PBP2"/>
    <property type="match status" value="1"/>
</dbReference>
<dbReference type="Gene3D" id="1.10.3720.10">
    <property type="entry name" value="MetI-like"/>
    <property type="match status" value="1"/>
</dbReference>
<dbReference type="GO" id="GO:0005886">
    <property type="term" value="C:plasma membrane"/>
    <property type="evidence" value="ECO:0007669"/>
    <property type="project" value="UniProtKB-SubCell"/>
</dbReference>
<dbReference type="PANTHER" id="PTHR43163">
    <property type="entry name" value="DIPEPTIDE TRANSPORT SYSTEM PERMEASE PROTEIN DPPB-RELATED"/>
    <property type="match status" value="1"/>
</dbReference>
<evidence type="ECO:0000256" key="9">
    <source>
        <dbReference type="SAM" id="Phobius"/>
    </source>
</evidence>
<evidence type="ECO:0000313" key="12">
    <source>
        <dbReference type="Proteomes" id="UP000254545"/>
    </source>
</evidence>
<dbReference type="EMBL" id="UGKR01000003">
    <property type="protein sequence ID" value="STS86890.1"/>
    <property type="molecule type" value="Genomic_DNA"/>
</dbReference>
<evidence type="ECO:0000256" key="3">
    <source>
        <dbReference type="ARBA" id="ARBA00022475"/>
    </source>
</evidence>
<dbReference type="Pfam" id="PF00528">
    <property type="entry name" value="BPD_transp_1"/>
    <property type="match status" value="1"/>
</dbReference>
<feature type="transmembrane region" description="Helical" evidence="9">
    <location>
        <begin position="12"/>
        <end position="32"/>
    </location>
</feature>